<feature type="domain" description="RES" evidence="1">
    <location>
        <begin position="79"/>
        <end position="210"/>
    </location>
</feature>
<gene>
    <name evidence="2" type="ORF">HBA54_21835</name>
</gene>
<dbReference type="InterPro" id="IPR014914">
    <property type="entry name" value="RES_dom"/>
</dbReference>
<proteinExistence type="predicted"/>
<comment type="caution">
    <text evidence="2">The sequence shown here is derived from an EMBL/GenBank/DDBJ whole genome shotgun (WGS) entry which is preliminary data.</text>
</comment>
<dbReference type="Pfam" id="PF08808">
    <property type="entry name" value="RES"/>
    <property type="match status" value="1"/>
</dbReference>
<organism evidence="2 3">
    <name type="scientific">Pelagibius litoralis</name>
    <dbReference type="NCBI Taxonomy" id="374515"/>
    <lineage>
        <taxon>Bacteria</taxon>
        <taxon>Pseudomonadati</taxon>
        <taxon>Pseudomonadota</taxon>
        <taxon>Alphaproteobacteria</taxon>
        <taxon>Rhodospirillales</taxon>
        <taxon>Rhodovibrionaceae</taxon>
        <taxon>Pelagibius</taxon>
    </lineage>
</organism>
<keyword evidence="3" id="KW-1185">Reference proteome</keyword>
<name>A0A967F1I9_9PROT</name>
<dbReference type="Proteomes" id="UP000761264">
    <property type="component" value="Unassembled WGS sequence"/>
</dbReference>
<evidence type="ECO:0000259" key="1">
    <source>
        <dbReference type="SMART" id="SM00953"/>
    </source>
</evidence>
<dbReference type="AlphaFoldDB" id="A0A967F1I9"/>
<dbReference type="EMBL" id="JAAQPH010000020">
    <property type="protein sequence ID" value="NIA71245.1"/>
    <property type="molecule type" value="Genomic_DNA"/>
</dbReference>
<reference evidence="2" key="1">
    <citation type="submission" date="2020-03" db="EMBL/GenBank/DDBJ databases">
        <title>Genome of Pelagibius litoralis DSM 21314T.</title>
        <authorList>
            <person name="Wang G."/>
        </authorList>
    </citation>
    <scope>NUCLEOTIDE SEQUENCE</scope>
    <source>
        <strain evidence="2">DSM 21314</strain>
    </source>
</reference>
<evidence type="ECO:0000313" key="3">
    <source>
        <dbReference type="Proteomes" id="UP000761264"/>
    </source>
</evidence>
<sequence>MPIVQFAEPDTIRLISTAYISEPALKPLADDDGDLAYLEELEGLTSPRRRLTTPVPGGVHPDELLSERHGFGWSYVNAAFCYTRASGNRFNRPERGAWYATWGPNAVETAQSEVAWHLTRELDATGIYENITAYCELIAGFTVRFHDLASYEGKAVLDPDPDKGYPAGQALAAELFQSGSQGVIYPSARKEGGSCLAAFRPHIVQNIRQGDTWSFVWSGGQEPAITRKA</sequence>
<dbReference type="SMART" id="SM00953">
    <property type="entry name" value="RES"/>
    <property type="match status" value="1"/>
</dbReference>
<protein>
    <submittedName>
        <fullName evidence="2">RES family NAD+ phosphorylase</fullName>
    </submittedName>
</protein>
<accession>A0A967F1I9</accession>
<evidence type="ECO:0000313" key="2">
    <source>
        <dbReference type="EMBL" id="NIA71245.1"/>
    </source>
</evidence>